<evidence type="ECO:0000313" key="4">
    <source>
        <dbReference type="Proteomes" id="UP001253848"/>
    </source>
</evidence>
<keyword evidence="4" id="KW-1185">Reference proteome</keyword>
<keyword evidence="1 3" id="KW-0378">Hydrolase</keyword>
<dbReference type="RefSeq" id="WP_311500688.1">
    <property type="nucleotide sequence ID" value="NZ_JAVRHN010000010.1"/>
</dbReference>
<dbReference type="GO" id="GO:0016787">
    <property type="term" value="F:hydrolase activity"/>
    <property type="evidence" value="ECO:0007669"/>
    <property type="project" value="UniProtKB-KW"/>
</dbReference>
<keyword evidence="2" id="KW-0732">Signal</keyword>
<protein>
    <submittedName>
        <fullName evidence="3">Glycoside hydrolase family 88 protein</fullName>
    </submittedName>
</protein>
<dbReference type="InterPro" id="IPR010905">
    <property type="entry name" value="Glyco_hydro_88"/>
</dbReference>
<dbReference type="InterPro" id="IPR008928">
    <property type="entry name" value="6-hairpin_glycosidase_sf"/>
</dbReference>
<proteinExistence type="predicted"/>
<feature type="chain" id="PRO_5045331890" evidence="2">
    <location>
        <begin position="24"/>
        <end position="406"/>
    </location>
</feature>
<evidence type="ECO:0000256" key="2">
    <source>
        <dbReference type="SAM" id="SignalP"/>
    </source>
</evidence>
<dbReference type="PANTHER" id="PTHR33886:SF8">
    <property type="entry name" value="UNSATURATED RHAMNOGALACTURONAN HYDROLASE (EUROFUNG)"/>
    <property type="match status" value="1"/>
</dbReference>
<evidence type="ECO:0000256" key="1">
    <source>
        <dbReference type="ARBA" id="ARBA00022801"/>
    </source>
</evidence>
<dbReference type="Gene3D" id="1.50.10.10">
    <property type="match status" value="1"/>
</dbReference>
<comment type="caution">
    <text evidence="3">The sequence shown here is derived from an EMBL/GenBank/DDBJ whole genome shotgun (WGS) entry which is preliminary data.</text>
</comment>
<sequence>MKKNIKHVALLLFLSLLLVQCKARTKQIENQVDKTYSEWMAESEMERRDDEPHWSYVSGLVNTAILNVWEINGNQKYYDYVKTTFVDQLIDSTGNIMGYEKEEFNIDHINAGKMLFPIYEKTGDERYRDAVELLMDQLREHPRVSEGGFWHKKIYTNQMWLDGLYMGAPFYAEYVKNFGDPSAFNDITNQFLLMEKHLLDEETGLYYHGWDESKSIFWADPQTGRSENFWGRGMGWFYMALIDVLDFLPEDHKDREKIVEMYTNLTDALLRYRDEETGLWYQVVNMPNREGNYLESSCASMFTYGMFKGMKKGILDEGNYLQPAIKAYNGILRNFIEVEANGNLTINSVCSVAGLGPEGNTRRDGSFEYYISEPVVSNDGKATGPFILASLMVEINPDWLEKIESK</sequence>
<organism evidence="3 4">
    <name type="scientific">Autumnicola psychrophila</name>
    <dbReference type="NCBI Taxonomy" id="3075592"/>
    <lineage>
        <taxon>Bacteria</taxon>
        <taxon>Pseudomonadati</taxon>
        <taxon>Bacteroidota</taxon>
        <taxon>Flavobacteriia</taxon>
        <taxon>Flavobacteriales</taxon>
        <taxon>Flavobacteriaceae</taxon>
        <taxon>Autumnicola</taxon>
    </lineage>
</organism>
<feature type="signal peptide" evidence="2">
    <location>
        <begin position="1"/>
        <end position="23"/>
    </location>
</feature>
<dbReference type="Proteomes" id="UP001253848">
    <property type="component" value="Unassembled WGS sequence"/>
</dbReference>
<reference evidence="3 4" key="1">
    <citation type="submission" date="2023-09" db="EMBL/GenBank/DDBJ databases">
        <authorList>
            <person name="Rey-Velasco X."/>
        </authorList>
    </citation>
    <scope>NUCLEOTIDE SEQUENCE [LARGE SCALE GENOMIC DNA]</scope>
    <source>
        <strain evidence="3 4">F225</strain>
    </source>
</reference>
<dbReference type="Pfam" id="PF07470">
    <property type="entry name" value="Glyco_hydro_88"/>
    <property type="match status" value="1"/>
</dbReference>
<dbReference type="PANTHER" id="PTHR33886">
    <property type="entry name" value="UNSATURATED RHAMNOGALACTURONAN HYDROLASE (EUROFUNG)"/>
    <property type="match status" value="1"/>
</dbReference>
<dbReference type="EMBL" id="JAVRHN010000010">
    <property type="protein sequence ID" value="MDT0687405.1"/>
    <property type="molecule type" value="Genomic_DNA"/>
</dbReference>
<dbReference type="InterPro" id="IPR052043">
    <property type="entry name" value="PolySaccharide_Degr_Enz"/>
</dbReference>
<name>A0ABU3DUL1_9FLAO</name>
<dbReference type="InterPro" id="IPR012341">
    <property type="entry name" value="6hp_glycosidase-like_sf"/>
</dbReference>
<evidence type="ECO:0000313" key="3">
    <source>
        <dbReference type="EMBL" id="MDT0687405.1"/>
    </source>
</evidence>
<accession>A0ABU3DUL1</accession>
<gene>
    <name evidence="3" type="ORF">RM541_13620</name>
</gene>
<dbReference type="SUPFAM" id="SSF48208">
    <property type="entry name" value="Six-hairpin glycosidases"/>
    <property type="match status" value="1"/>
</dbReference>